<evidence type="ECO:0000313" key="2">
    <source>
        <dbReference type="EMBL" id="GAA4469792.1"/>
    </source>
</evidence>
<comment type="caution">
    <text evidence="2">The sequence shown here is derived from an EMBL/GenBank/DDBJ whole genome shotgun (WGS) entry which is preliminary data.</text>
</comment>
<sequence length="56" mass="6235">MAPTDFVALIPILWMTTPGAGPMKRFAVPVIFGVITFAVDTLVLIPVYCTLYNRYE</sequence>
<dbReference type="Gene3D" id="1.20.1640.10">
    <property type="entry name" value="Multidrug efflux transporter AcrB transmembrane domain"/>
    <property type="match status" value="1"/>
</dbReference>
<gene>
    <name evidence="2" type="ORF">GCM10023156_62330</name>
</gene>
<name>A0ABP8NML7_9BACT</name>
<dbReference type="Proteomes" id="UP001500840">
    <property type="component" value="Unassembled WGS sequence"/>
</dbReference>
<reference evidence="3" key="1">
    <citation type="journal article" date="2019" name="Int. J. Syst. Evol. Microbiol.">
        <title>The Global Catalogue of Microorganisms (GCM) 10K type strain sequencing project: providing services to taxonomists for standard genome sequencing and annotation.</title>
        <authorList>
            <consortium name="The Broad Institute Genomics Platform"/>
            <consortium name="The Broad Institute Genome Sequencing Center for Infectious Disease"/>
            <person name="Wu L."/>
            <person name="Ma J."/>
        </authorList>
    </citation>
    <scope>NUCLEOTIDE SEQUENCE [LARGE SCALE GENOMIC DNA]</scope>
    <source>
        <strain evidence="3">JCM 17759</strain>
    </source>
</reference>
<dbReference type="EMBL" id="BAABGA010000107">
    <property type="protein sequence ID" value="GAA4469792.1"/>
    <property type="molecule type" value="Genomic_DNA"/>
</dbReference>
<keyword evidence="1" id="KW-0472">Membrane</keyword>
<keyword evidence="1" id="KW-1133">Transmembrane helix</keyword>
<evidence type="ECO:0000256" key="1">
    <source>
        <dbReference type="SAM" id="Phobius"/>
    </source>
</evidence>
<evidence type="ECO:0000313" key="3">
    <source>
        <dbReference type="Proteomes" id="UP001500840"/>
    </source>
</evidence>
<feature type="transmembrane region" description="Helical" evidence="1">
    <location>
        <begin position="26"/>
        <end position="51"/>
    </location>
</feature>
<organism evidence="2 3">
    <name type="scientific">Novipirellula rosea</name>
    <dbReference type="NCBI Taxonomy" id="1031540"/>
    <lineage>
        <taxon>Bacteria</taxon>
        <taxon>Pseudomonadati</taxon>
        <taxon>Planctomycetota</taxon>
        <taxon>Planctomycetia</taxon>
        <taxon>Pirellulales</taxon>
        <taxon>Pirellulaceae</taxon>
        <taxon>Novipirellula</taxon>
    </lineage>
</organism>
<protein>
    <submittedName>
        <fullName evidence="2">Uncharacterized protein</fullName>
    </submittedName>
</protein>
<keyword evidence="3" id="KW-1185">Reference proteome</keyword>
<accession>A0ABP8NML7</accession>
<keyword evidence="1" id="KW-0812">Transmembrane</keyword>
<dbReference type="SUPFAM" id="SSF82866">
    <property type="entry name" value="Multidrug efflux transporter AcrB transmembrane domain"/>
    <property type="match status" value="1"/>
</dbReference>
<proteinExistence type="predicted"/>